<keyword evidence="2" id="KW-0136">Cellulose degradation</keyword>
<reference evidence="7" key="2">
    <citation type="submission" date="2015-01" db="EMBL/GenBank/DDBJ databases">
        <title>Evolutionary Origins and Diversification of the Mycorrhizal Mutualists.</title>
        <authorList>
            <consortium name="DOE Joint Genome Institute"/>
            <consortium name="Mycorrhizal Genomics Consortium"/>
            <person name="Kohler A."/>
            <person name="Kuo A."/>
            <person name="Nagy L.G."/>
            <person name="Floudas D."/>
            <person name="Copeland A."/>
            <person name="Barry K.W."/>
            <person name="Cichocki N."/>
            <person name="Veneault-Fourrey C."/>
            <person name="LaButti K."/>
            <person name="Lindquist E.A."/>
            <person name="Lipzen A."/>
            <person name="Lundell T."/>
            <person name="Morin E."/>
            <person name="Murat C."/>
            <person name="Riley R."/>
            <person name="Ohm R."/>
            <person name="Sun H."/>
            <person name="Tunlid A."/>
            <person name="Henrissat B."/>
            <person name="Grigoriev I.V."/>
            <person name="Hibbett D.S."/>
            <person name="Martin F."/>
        </authorList>
    </citation>
    <scope>NUCLEOTIDE SEQUENCE [LARGE SCALE GENOMIC DNA]</scope>
    <source>
        <strain evidence="7">MAFF 305830</strain>
    </source>
</reference>
<protein>
    <recommendedName>
        <fullName evidence="2">AA9 family lytic polysaccharide monooxygenase</fullName>
        <ecNumber evidence="2">1.14.99.56</ecNumber>
    </recommendedName>
    <alternativeName>
        <fullName evidence="2">Endo-beta-1,4-glucanase</fullName>
    </alternativeName>
    <alternativeName>
        <fullName evidence="2">Glycosyl hydrolase 61 family protein</fullName>
    </alternativeName>
</protein>
<feature type="domain" description="Auxiliary Activity family 9 catalytic" evidence="5">
    <location>
        <begin position="20"/>
        <end position="225"/>
    </location>
</feature>
<keyword evidence="2" id="KW-0119">Carbohydrate metabolism</keyword>
<dbReference type="AlphaFoldDB" id="A0A0C3AZP8"/>
<dbReference type="EC" id="1.14.99.56" evidence="2"/>
<organism evidence="6 7">
    <name type="scientific">Serendipita vermifera MAFF 305830</name>
    <dbReference type="NCBI Taxonomy" id="933852"/>
    <lineage>
        <taxon>Eukaryota</taxon>
        <taxon>Fungi</taxon>
        <taxon>Dikarya</taxon>
        <taxon>Basidiomycota</taxon>
        <taxon>Agaricomycotina</taxon>
        <taxon>Agaricomycetes</taxon>
        <taxon>Sebacinales</taxon>
        <taxon>Serendipitaceae</taxon>
        <taxon>Serendipita</taxon>
    </lineage>
</organism>
<evidence type="ECO:0000256" key="2">
    <source>
        <dbReference type="RuleBase" id="RU368122"/>
    </source>
</evidence>
<keyword evidence="4" id="KW-0732">Signal</keyword>
<keyword evidence="6" id="KW-0378">Hydrolase</keyword>
<gene>
    <name evidence="6" type="ORF">M408DRAFT_74300</name>
</gene>
<name>A0A0C3AZP8_SERVB</name>
<dbReference type="PANTHER" id="PTHR33353">
    <property type="entry name" value="PUTATIVE (AFU_ORTHOLOGUE AFUA_1G12560)-RELATED"/>
    <property type="match status" value="1"/>
</dbReference>
<dbReference type="PANTHER" id="PTHR33353:SF19">
    <property type="entry name" value="GLYCOSYLHYDROLASE FAMILY 61-8 PROTEIN"/>
    <property type="match status" value="1"/>
</dbReference>
<proteinExistence type="predicted"/>
<sequence length="296" mass="30348">MFQFTSLLAAALLATRVAGHGAVTSYSIGGTTYPGYTGFSPASSPPTIEWQWPDYNPTLDPSDSKVMCNGGTSARLSATIAAGSKITAFWAQWTHVPGSVSVYLYKCSGAFSSCTGGGAGWFKIDEAGLLSGTMYDGVWGLGTVDSTKQWTSTIPPQLAPGNYLIRHELIAVHQTNTPQFYAECAQLVITGSGSSSPTSEYLVAIPGYAKLSDANVKVDIYSEAAKTTTCWDVPGPPVWGGVSYSTTGNCNGGSTGSSTTTKPASSSAGVSTSKTSSSTKPASTSTSSTATGGAAL</sequence>
<dbReference type="OrthoDB" id="4849160at2759"/>
<dbReference type="GO" id="GO:0030245">
    <property type="term" value="P:cellulose catabolic process"/>
    <property type="evidence" value="ECO:0007669"/>
    <property type="project" value="UniProtKB-UniRule"/>
</dbReference>
<reference evidence="6 7" key="1">
    <citation type="submission" date="2014-04" db="EMBL/GenBank/DDBJ databases">
        <authorList>
            <consortium name="DOE Joint Genome Institute"/>
            <person name="Kuo A."/>
            <person name="Zuccaro A."/>
            <person name="Kohler A."/>
            <person name="Nagy L.G."/>
            <person name="Floudas D."/>
            <person name="Copeland A."/>
            <person name="Barry K.W."/>
            <person name="Cichocki N."/>
            <person name="Veneault-Fourrey C."/>
            <person name="LaButti K."/>
            <person name="Lindquist E.A."/>
            <person name="Lipzen A."/>
            <person name="Lundell T."/>
            <person name="Morin E."/>
            <person name="Murat C."/>
            <person name="Sun H."/>
            <person name="Tunlid A."/>
            <person name="Henrissat B."/>
            <person name="Grigoriev I.V."/>
            <person name="Hibbett D.S."/>
            <person name="Martin F."/>
            <person name="Nordberg H.P."/>
            <person name="Cantor M.N."/>
            <person name="Hua S.X."/>
        </authorList>
    </citation>
    <scope>NUCLEOTIDE SEQUENCE [LARGE SCALE GENOMIC DNA]</scope>
    <source>
        <strain evidence="6 7">MAFF 305830</strain>
    </source>
</reference>
<keyword evidence="1 2" id="KW-1015">Disulfide bond</keyword>
<evidence type="ECO:0000313" key="6">
    <source>
        <dbReference type="EMBL" id="KIM25449.1"/>
    </source>
</evidence>
<keyword evidence="2" id="KW-0624">Polysaccharide degradation</keyword>
<accession>A0A0C3AZP8</accession>
<keyword evidence="7" id="KW-1185">Reference proteome</keyword>
<evidence type="ECO:0000313" key="7">
    <source>
        <dbReference type="Proteomes" id="UP000054097"/>
    </source>
</evidence>
<feature type="region of interest" description="Disordered" evidence="3">
    <location>
        <begin position="252"/>
        <end position="296"/>
    </location>
</feature>
<comment type="subcellular location">
    <subcellularLocation>
        <location evidence="2">Secreted</location>
    </subcellularLocation>
</comment>
<dbReference type="InterPro" id="IPR005103">
    <property type="entry name" value="AA9_LPMO"/>
</dbReference>
<dbReference type="GO" id="GO:0005576">
    <property type="term" value="C:extracellular region"/>
    <property type="evidence" value="ECO:0007669"/>
    <property type="project" value="UniProtKB-SubCell"/>
</dbReference>
<dbReference type="InterPro" id="IPR049892">
    <property type="entry name" value="AA9"/>
</dbReference>
<feature type="chain" id="PRO_5002172449" description="AA9 family lytic polysaccharide monooxygenase" evidence="4">
    <location>
        <begin position="20"/>
        <end position="296"/>
    </location>
</feature>
<dbReference type="Proteomes" id="UP000054097">
    <property type="component" value="Unassembled WGS sequence"/>
</dbReference>
<feature type="signal peptide" evidence="4">
    <location>
        <begin position="1"/>
        <end position="19"/>
    </location>
</feature>
<dbReference type="Pfam" id="PF03443">
    <property type="entry name" value="AA9"/>
    <property type="match status" value="1"/>
</dbReference>
<dbReference type="STRING" id="933852.A0A0C3AZP8"/>
<dbReference type="Gene3D" id="2.70.50.70">
    <property type="match status" value="1"/>
</dbReference>
<comment type="domain">
    <text evidence="2">Has a modular structure: an endo-beta-1,4-glucanase catalytic module at the N-terminus, a linker rich in serines and threonines, and a C-terminal carbohydrate-binding module (CBM).</text>
</comment>
<dbReference type="CDD" id="cd21175">
    <property type="entry name" value="LPMO_AA9"/>
    <property type="match status" value="1"/>
</dbReference>
<comment type="catalytic activity">
    <reaction evidence="2">
        <text>[(1-&gt;4)-beta-D-glucosyl]n+m + reduced acceptor + O2 = 4-dehydro-beta-D-glucosyl-[(1-&gt;4)-beta-D-glucosyl]n-1 + [(1-&gt;4)-beta-D-glucosyl]m + acceptor + H2O.</text>
        <dbReference type="EC" id="1.14.99.56"/>
    </reaction>
</comment>
<comment type="function">
    <text evidence="2">Lytic polysaccharide monooxygenase (LMPO) that depolymerizes crystalline and amorphous polysaccharides via the oxidation of scissile alpha- or beta-(1-4)-glycosidic bonds, yielding C1 and/or C4 oxidation products. Catalysis by LPMOs requires the reduction of the active-site copper from Cu(II) to Cu(I) by a reducing agent and H(2)O(2) or O(2) as a cosubstrate.</text>
</comment>
<dbReference type="GO" id="GO:0030248">
    <property type="term" value="F:cellulose binding"/>
    <property type="evidence" value="ECO:0007669"/>
    <property type="project" value="UniProtKB-UniRule"/>
</dbReference>
<dbReference type="EMBL" id="KN824314">
    <property type="protein sequence ID" value="KIM25449.1"/>
    <property type="molecule type" value="Genomic_DNA"/>
</dbReference>
<evidence type="ECO:0000256" key="4">
    <source>
        <dbReference type="SAM" id="SignalP"/>
    </source>
</evidence>
<dbReference type="GO" id="GO:0008810">
    <property type="term" value="F:cellulase activity"/>
    <property type="evidence" value="ECO:0007669"/>
    <property type="project" value="UniProtKB-UniRule"/>
</dbReference>
<evidence type="ECO:0000256" key="1">
    <source>
        <dbReference type="ARBA" id="ARBA00023157"/>
    </source>
</evidence>
<keyword evidence="2" id="KW-0964">Secreted</keyword>
<evidence type="ECO:0000259" key="5">
    <source>
        <dbReference type="Pfam" id="PF03443"/>
    </source>
</evidence>
<dbReference type="HOGENOM" id="CLU_031730_1_1_1"/>
<feature type="compositionally biased region" description="Low complexity" evidence="3">
    <location>
        <begin position="256"/>
        <end position="296"/>
    </location>
</feature>
<evidence type="ECO:0000256" key="3">
    <source>
        <dbReference type="SAM" id="MobiDB-lite"/>
    </source>
</evidence>